<protein>
    <recommendedName>
        <fullName evidence="3">Pentatricopeptide repeat protein</fullName>
    </recommendedName>
</protein>
<comment type="caution">
    <text evidence="1">The sequence shown here is derived from an EMBL/GenBank/DDBJ whole genome shotgun (WGS) entry which is preliminary data.</text>
</comment>
<keyword evidence="2" id="KW-1185">Reference proteome</keyword>
<dbReference type="AlphaFoldDB" id="A0A9K3JYL0"/>
<reference evidence="1" key="1">
    <citation type="journal article" date="2017" name="Nature">
        <title>The sunflower genome provides insights into oil metabolism, flowering and Asterid evolution.</title>
        <authorList>
            <person name="Badouin H."/>
            <person name="Gouzy J."/>
            <person name="Grassa C.J."/>
            <person name="Murat F."/>
            <person name="Staton S.E."/>
            <person name="Cottret L."/>
            <person name="Lelandais-Briere C."/>
            <person name="Owens G.L."/>
            <person name="Carrere S."/>
            <person name="Mayjonade B."/>
            <person name="Legrand L."/>
            <person name="Gill N."/>
            <person name="Kane N.C."/>
            <person name="Bowers J.E."/>
            <person name="Hubner S."/>
            <person name="Bellec A."/>
            <person name="Berard A."/>
            <person name="Berges H."/>
            <person name="Blanchet N."/>
            <person name="Boniface M.C."/>
            <person name="Brunel D."/>
            <person name="Catrice O."/>
            <person name="Chaidir N."/>
            <person name="Claudel C."/>
            <person name="Donnadieu C."/>
            <person name="Faraut T."/>
            <person name="Fievet G."/>
            <person name="Helmstetter N."/>
            <person name="King M."/>
            <person name="Knapp S.J."/>
            <person name="Lai Z."/>
            <person name="Le Paslier M.C."/>
            <person name="Lippi Y."/>
            <person name="Lorenzon L."/>
            <person name="Mandel J.R."/>
            <person name="Marage G."/>
            <person name="Marchand G."/>
            <person name="Marquand E."/>
            <person name="Bret-Mestries E."/>
            <person name="Morien E."/>
            <person name="Nambeesan S."/>
            <person name="Nguyen T."/>
            <person name="Pegot-Espagnet P."/>
            <person name="Pouilly N."/>
            <person name="Raftis F."/>
            <person name="Sallet E."/>
            <person name="Schiex T."/>
            <person name="Thomas J."/>
            <person name="Vandecasteele C."/>
            <person name="Vares D."/>
            <person name="Vear F."/>
            <person name="Vautrin S."/>
            <person name="Crespi M."/>
            <person name="Mangin B."/>
            <person name="Burke J.M."/>
            <person name="Salse J."/>
            <person name="Munos S."/>
            <person name="Vincourt P."/>
            <person name="Rieseberg L.H."/>
            <person name="Langlade N.B."/>
        </authorList>
    </citation>
    <scope>NUCLEOTIDE SEQUENCE</scope>
    <source>
        <tissue evidence="1">Leaves</tissue>
    </source>
</reference>
<reference evidence="1" key="2">
    <citation type="submission" date="2020-06" db="EMBL/GenBank/DDBJ databases">
        <title>Helianthus annuus Genome sequencing and assembly Release 2.</title>
        <authorList>
            <person name="Gouzy J."/>
            <person name="Langlade N."/>
            <person name="Munos S."/>
        </authorList>
    </citation>
    <scope>NUCLEOTIDE SEQUENCE</scope>
    <source>
        <tissue evidence="1">Leaves</tissue>
    </source>
</reference>
<dbReference type="Proteomes" id="UP000215914">
    <property type="component" value="Unassembled WGS sequence"/>
</dbReference>
<gene>
    <name evidence="1" type="ORF">HanXRQr2_Chr01g0045231</name>
</gene>
<accession>A0A9K3JYL0</accession>
<dbReference type="EMBL" id="MNCJ02000316">
    <property type="protein sequence ID" value="KAF5824083.1"/>
    <property type="molecule type" value="Genomic_DNA"/>
</dbReference>
<dbReference type="Gramene" id="mRNA:HanXRQr2_Chr01g0045231">
    <property type="protein sequence ID" value="mRNA:HanXRQr2_Chr01g0045231"/>
    <property type="gene ID" value="HanXRQr2_Chr01g0045231"/>
</dbReference>
<evidence type="ECO:0008006" key="3">
    <source>
        <dbReference type="Google" id="ProtNLM"/>
    </source>
</evidence>
<proteinExistence type="predicted"/>
<organism evidence="1 2">
    <name type="scientific">Helianthus annuus</name>
    <name type="common">Common sunflower</name>
    <dbReference type="NCBI Taxonomy" id="4232"/>
    <lineage>
        <taxon>Eukaryota</taxon>
        <taxon>Viridiplantae</taxon>
        <taxon>Streptophyta</taxon>
        <taxon>Embryophyta</taxon>
        <taxon>Tracheophyta</taxon>
        <taxon>Spermatophyta</taxon>
        <taxon>Magnoliopsida</taxon>
        <taxon>eudicotyledons</taxon>
        <taxon>Gunneridae</taxon>
        <taxon>Pentapetalae</taxon>
        <taxon>asterids</taxon>
        <taxon>campanulids</taxon>
        <taxon>Asterales</taxon>
        <taxon>Asteraceae</taxon>
        <taxon>Asteroideae</taxon>
        <taxon>Heliantheae alliance</taxon>
        <taxon>Heliantheae</taxon>
        <taxon>Helianthus</taxon>
    </lineage>
</organism>
<name>A0A9K3JYL0_HELAN</name>
<evidence type="ECO:0000313" key="2">
    <source>
        <dbReference type="Proteomes" id="UP000215914"/>
    </source>
</evidence>
<evidence type="ECO:0000313" key="1">
    <source>
        <dbReference type="EMBL" id="KAF5824083.1"/>
    </source>
</evidence>
<sequence length="63" mass="7109">MYAKCGRNGDARKVFDEMPVRNVVSCSGMIYGQRGRRTVKVAEWSTAYCVPQIGVISDDIYLF</sequence>